<dbReference type="RefSeq" id="WP_013740420.1">
    <property type="nucleotide sequence ID" value="NC_015436.1"/>
</dbReference>
<evidence type="ECO:0000259" key="2">
    <source>
        <dbReference type="SMART" id="SM00642"/>
    </source>
</evidence>
<protein>
    <submittedName>
        <fullName evidence="3">Alpha amylase catalytic region</fullName>
    </submittedName>
</protein>
<feature type="region of interest" description="Disordered" evidence="1">
    <location>
        <begin position="1"/>
        <end position="27"/>
    </location>
</feature>
<name>F4GLY6_PARC1</name>
<dbReference type="Proteomes" id="UP000007939">
    <property type="component" value="Chromosome"/>
</dbReference>
<dbReference type="EMBL" id="CP002659">
    <property type="protein sequence ID" value="AEC03027.1"/>
    <property type="molecule type" value="Genomic_DNA"/>
</dbReference>
<dbReference type="Gene3D" id="3.20.20.80">
    <property type="entry name" value="Glycosidases"/>
    <property type="match status" value="1"/>
</dbReference>
<proteinExistence type="predicted"/>
<keyword evidence="4" id="KW-1185">Reference proteome</keyword>
<dbReference type="PANTHER" id="PTHR47786">
    <property type="entry name" value="ALPHA-1,4-GLUCAN:MALTOSE-1-PHOSPHATE MALTOSYLTRANSFERASE"/>
    <property type="match status" value="1"/>
</dbReference>
<feature type="compositionally biased region" description="Basic and acidic residues" evidence="1">
    <location>
        <begin position="1"/>
        <end position="25"/>
    </location>
</feature>
<dbReference type="GO" id="GO:0005975">
    <property type="term" value="P:carbohydrate metabolic process"/>
    <property type="evidence" value="ECO:0007669"/>
    <property type="project" value="InterPro"/>
</dbReference>
<dbReference type="HOGENOM" id="CLU_005647_0_0_12"/>
<evidence type="ECO:0000313" key="4">
    <source>
        <dbReference type="Proteomes" id="UP000007939"/>
    </source>
</evidence>
<reference evidence="3 4" key="2">
    <citation type="journal article" date="2012" name="Stand. Genomic Sci.">
        <title>Complete genome sequence of the termite hindgut bacterium Spirochaeta coccoides type strain (SPN1(T)), reclassification in the genus Sphaerochaeta as Sphaerochaeta coccoides comb. nov. and emendations of the family Spirochaetaceae and the genus Sphaerochaeta.</title>
        <authorList>
            <person name="Abt B."/>
            <person name="Han C."/>
            <person name="Scheuner C."/>
            <person name="Lu M."/>
            <person name="Lapidus A."/>
            <person name="Nolan M."/>
            <person name="Lucas S."/>
            <person name="Hammon N."/>
            <person name="Deshpande S."/>
            <person name="Cheng J.F."/>
            <person name="Tapia R."/>
            <person name="Goodwin L.A."/>
            <person name="Pitluck S."/>
            <person name="Liolios K."/>
            <person name="Pagani I."/>
            <person name="Ivanova N."/>
            <person name="Mavromatis K."/>
            <person name="Mikhailova N."/>
            <person name="Huntemann M."/>
            <person name="Pati A."/>
            <person name="Chen A."/>
            <person name="Palaniappan K."/>
            <person name="Land M."/>
            <person name="Hauser L."/>
            <person name="Brambilla E.M."/>
            <person name="Rohde M."/>
            <person name="Spring S."/>
            <person name="Gronow S."/>
            <person name="Goker M."/>
            <person name="Woyke T."/>
            <person name="Bristow J."/>
            <person name="Eisen J.A."/>
            <person name="Markowitz V."/>
            <person name="Hugenholtz P."/>
            <person name="Kyrpides N.C."/>
            <person name="Klenk H.P."/>
            <person name="Detter J.C."/>
        </authorList>
    </citation>
    <scope>NUCLEOTIDE SEQUENCE [LARGE SCALE GENOMIC DNA]</scope>
    <source>
        <strain evidence="4">ATCC BAA-1237 / DSM 17374 / SPN1</strain>
    </source>
</reference>
<sequence>MVNRKNDEQHEDLQNSPERSTDTRRNSGMYRDFRIAAQARTPLHLFSPVFVYTNDPLEFRRQALDISTRYNQIHKDSGMYLSAARLYMSALINLMYQAVISNYIHEADHDLFSRMVPFLSKNQDGMVVLDFYAEEFPSPQLADMKPPRNFYLEETSRGFFVHQILTDNPALVKAIKPLIAPEGIVFPEATQAMAALIGGISQSSPSVKNRDIDLFTFLTTPARLHPDSLSKQVTYILDAWKDLLPEELRTLGLRGLDYIHEEEHPHPVGPGQSSVPDYFSPLRHIQGEIEAFSQDRNWMPNVVMIAKSTLVWLDQLSKSYGRPITTLDAIPDQELDLFARRGFTALWLIGLWERSSASRRIKHICGNPEAEASAYSLKNYDIASSIGGWQALENLSGRCRTRGIRLASDMVPNHTGIDSGWVISQPSYFISQDYPPFPSYTYEGEDLSPDPTVEIKIEDHYFDRTDAAVTFRRKDKRTGETQYIFHGNDGTSMPWNDTAQIDFLNPEAREAVIQQIMHVARSFPIIRFDAAMTLARKHIQRLWYPVPGHGGDIAGRADHAMDQQAFDSAMPQEFWREVVDRMAVELPDTLLLAEAFWMMEGYFVRTLGMHRVYNSAFMNMLKNENNKQYKDTIKNTILFDPEILKRYVNFMNNPDEDTAIAQFGDGDKYLGVCTLLATMPGLPMIGHGQIEGYREKYGMEFRRAYWDERPDMNLIAAHEKRIFPLLKMRRYFSGVERFQIFDMMDNGSVQESVFAYVNGDHSAMTLVVYNNQYQGVSGIISKASPRLYKYGDGSRQTASTTLADALGLTMGGRHFLLYRNFQDGLTYMVPSLRVFDEGMWFSLSGYQAVILLDLREVEDTDGAYEKLHDMLGGRGTEDIDKELAFLRLAPVYKTMEPLRDRKVMDALSDLSKGMLKKKEERALLLYLGEAYARITAVEESLSPAARSVLPTRPHDVSAQSVLSFIQDLSAFFASPKISVFASGGTIREEYPLVMATALFLLPFISPDIPVDTAMEYADRLMLDRFFRSALPASGIDADTVRRLCHEGALFASVRSGTSWLYPAGYSASSVLMTLLESSSFRNLVGCNDYQGVSWYRKEFFQDALFTVIVATAHALEEKDGPDAEVLLADLLEKERHAGYQVAGLFS</sequence>
<evidence type="ECO:0000313" key="3">
    <source>
        <dbReference type="EMBL" id="AEC03027.1"/>
    </source>
</evidence>
<dbReference type="AlphaFoldDB" id="F4GLY6"/>
<accession>F4GLY6</accession>
<dbReference type="STRING" id="760011.Spico_1829"/>
<organism evidence="3 4">
    <name type="scientific">Parasphaerochaeta coccoides (strain ATCC BAA-1237 / DSM 17374 / SPN1)</name>
    <name type="common">Sphaerochaeta coccoides</name>
    <dbReference type="NCBI Taxonomy" id="760011"/>
    <lineage>
        <taxon>Bacteria</taxon>
        <taxon>Pseudomonadati</taxon>
        <taxon>Spirochaetota</taxon>
        <taxon>Spirochaetia</taxon>
        <taxon>Spirochaetales</taxon>
        <taxon>Sphaerochaetaceae</taxon>
        <taxon>Parasphaerochaeta</taxon>
    </lineage>
</organism>
<reference evidence="4" key="1">
    <citation type="submission" date="2011-04" db="EMBL/GenBank/DDBJ databases">
        <title>The complete genome of Spirochaeta coccoides DSM 17374.</title>
        <authorList>
            <person name="Lucas S."/>
            <person name="Copeland A."/>
            <person name="Lapidus A."/>
            <person name="Bruce D."/>
            <person name="Goodwin L."/>
            <person name="Pitluck S."/>
            <person name="Peters L."/>
            <person name="Kyrpides N."/>
            <person name="Mavromatis K."/>
            <person name="Pagani I."/>
            <person name="Ivanova N."/>
            <person name="Ovchinnikova G."/>
            <person name="Lu M."/>
            <person name="Detter J.C."/>
            <person name="Tapia R."/>
            <person name="Han C."/>
            <person name="Land M."/>
            <person name="Hauser L."/>
            <person name="Markowitz V."/>
            <person name="Cheng J.-F."/>
            <person name="Hugenholtz P."/>
            <person name="Woyke T."/>
            <person name="Wu D."/>
            <person name="Spring S."/>
            <person name="Schroeder M."/>
            <person name="Brambilla E."/>
            <person name="Klenk H.-P."/>
            <person name="Eisen J.A."/>
        </authorList>
    </citation>
    <scope>NUCLEOTIDE SEQUENCE [LARGE SCALE GENOMIC DNA]</scope>
    <source>
        <strain evidence="4">ATCC BAA-1237 / DSM 17374 / SPN1</strain>
    </source>
</reference>
<dbReference type="Pfam" id="PF00128">
    <property type="entry name" value="Alpha-amylase"/>
    <property type="match status" value="1"/>
</dbReference>
<feature type="domain" description="Glycosyl hydrolase family 13 catalytic" evidence="2">
    <location>
        <begin position="328"/>
        <end position="718"/>
    </location>
</feature>
<dbReference type="InterPro" id="IPR006047">
    <property type="entry name" value="GH13_cat_dom"/>
</dbReference>
<gene>
    <name evidence="3" type="ordered locus">Spico_1829</name>
</gene>
<dbReference type="eggNOG" id="COG0366">
    <property type="taxonomic scope" value="Bacteria"/>
</dbReference>
<dbReference type="SMART" id="SM00642">
    <property type="entry name" value="Aamy"/>
    <property type="match status" value="1"/>
</dbReference>
<evidence type="ECO:0000256" key="1">
    <source>
        <dbReference type="SAM" id="MobiDB-lite"/>
    </source>
</evidence>
<dbReference type="SUPFAM" id="SSF51445">
    <property type="entry name" value="(Trans)glycosidases"/>
    <property type="match status" value="1"/>
</dbReference>
<dbReference type="KEGG" id="scc:Spico_1829"/>
<dbReference type="PANTHER" id="PTHR47786:SF2">
    <property type="entry name" value="GLYCOSYL HYDROLASE FAMILY 13 CATALYTIC DOMAIN-CONTAINING PROTEIN"/>
    <property type="match status" value="1"/>
</dbReference>
<dbReference type="InterPro" id="IPR017853">
    <property type="entry name" value="GH"/>
</dbReference>